<dbReference type="CDD" id="cd02440">
    <property type="entry name" value="AdoMet_MTases"/>
    <property type="match status" value="1"/>
</dbReference>
<dbReference type="InterPro" id="IPR035996">
    <property type="entry name" value="4pyrrol_Methylase_sf"/>
</dbReference>
<dbReference type="EMBL" id="JACXRZ010000003">
    <property type="protein sequence ID" value="MBD3142371.1"/>
    <property type="molecule type" value="Genomic_DNA"/>
</dbReference>
<dbReference type="Pfam" id="PF00590">
    <property type="entry name" value="TP_methylase"/>
    <property type="match status" value="1"/>
</dbReference>
<keyword evidence="2" id="KW-0169">Cobalamin biosynthesis</keyword>
<evidence type="ECO:0000256" key="2">
    <source>
        <dbReference type="ARBA" id="ARBA00022573"/>
    </source>
</evidence>
<keyword evidence="5" id="KW-0949">S-adenosyl-L-methionine</keyword>
<dbReference type="Gene3D" id="3.30.950.10">
    <property type="entry name" value="Methyltransferase, Cobalt-precorrin-4 Transmethylase, Domain 2"/>
    <property type="match status" value="1"/>
</dbReference>
<dbReference type="InterPro" id="IPR000878">
    <property type="entry name" value="4pyrrol_Mease"/>
</dbReference>
<keyword evidence="3" id="KW-0489">Methyltransferase</keyword>
<name>A0ABR8KUE5_9ACTN</name>
<evidence type="ECO:0000256" key="4">
    <source>
        <dbReference type="ARBA" id="ARBA00022679"/>
    </source>
</evidence>
<dbReference type="Gene3D" id="3.40.50.150">
    <property type="entry name" value="Vaccinia Virus protein VP39"/>
    <property type="match status" value="1"/>
</dbReference>
<evidence type="ECO:0000313" key="7">
    <source>
        <dbReference type="EMBL" id="MBD3142371.1"/>
    </source>
</evidence>
<evidence type="ECO:0000256" key="3">
    <source>
        <dbReference type="ARBA" id="ARBA00022603"/>
    </source>
</evidence>
<gene>
    <name evidence="7" type="primary">cbiE</name>
    <name evidence="7" type="ORF">IEQ31_04125</name>
</gene>
<dbReference type="InterPro" id="IPR012818">
    <property type="entry name" value="CbiE"/>
</dbReference>
<keyword evidence="8" id="KW-1185">Reference proteome</keyword>
<dbReference type="RefSeq" id="WP_191050191.1">
    <property type="nucleotide sequence ID" value="NZ_JACXRZ010000003.1"/>
</dbReference>
<organism evidence="7 8">
    <name type="scientific">Microbispora bryophytorum subsp. camponoti</name>
    <dbReference type="NCBI Taxonomy" id="1677852"/>
    <lineage>
        <taxon>Bacteria</taxon>
        <taxon>Bacillati</taxon>
        <taxon>Actinomycetota</taxon>
        <taxon>Actinomycetes</taxon>
        <taxon>Streptosporangiales</taxon>
        <taxon>Streptosporangiaceae</taxon>
        <taxon>Microbispora</taxon>
    </lineage>
</organism>
<protein>
    <submittedName>
        <fullName evidence="7">Precorrin-6y C5,15-methyltransferase (Decarboxylating) subunit CbiE</fullName>
    </submittedName>
</protein>
<dbReference type="PANTHER" id="PTHR43182">
    <property type="entry name" value="COBALT-PRECORRIN-6B C(15)-METHYLTRANSFERASE (DECARBOXYLATING)"/>
    <property type="match status" value="1"/>
</dbReference>
<dbReference type="InterPro" id="IPR029063">
    <property type="entry name" value="SAM-dependent_MTases_sf"/>
</dbReference>
<feature type="domain" description="Tetrapyrrole methylase" evidence="6">
    <location>
        <begin position="4"/>
        <end position="190"/>
    </location>
</feature>
<evidence type="ECO:0000256" key="1">
    <source>
        <dbReference type="ARBA" id="ARBA00004953"/>
    </source>
</evidence>
<dbReference type="InterPro" id="IPR014008">
    <property type="entry name" value="Cbl_synth_MTase_CbiT"/>
</dbReference>
<sequence length="411" mass="41983">MRPVPVVGIGADGWAGLTDTARAELIAADVVVGSARQLALLPASVAPERVPYPSPLVEGLPGLLDAHAGRAVVVLASGDPMFFGIGATLARLLGPERLRVLPHVSSVTLACARLGWPAEDVETVSLVGRPLAALTAALAPGRRVLVLSADAGTPARVAALLTERGYGASRVTVLGDLGAATESRHDGTAADWTGAGRVGAGPMPALNIVAVTCAGVPDAEPPGWASGLADGAYESDGQLTKQEVRAVTLAKLAPLPGELLWDVGAGSGSVAIEWLRVHPSCRAVAVERDPVRADRVRRNADALGVPRLRVVTGSAPDALHGLPAPAAVFVGGGVTGAGVVETCWDALAPGGRLVANAVTVESEAAVATWRARLGGDLVRVSVQRASPVGGFTGWRPLMPVTIWTARKEREQ</sequence>
<dbReference type="InterPro" id="IPR014777">
    <property type="entry name" value="4pyrrole_Mease_sub1"/>
</dbReference>
<dbReference type="PIRSF" id="PIRSF036428">
    <property type="entry name" value="CobL"/>
    <property type="match status" value="1"/>
</dbReference>
<proteinExistence type="predicted"/>
<comment type="pathway">
    <text evidence="1">Cofactor biosynthesis; adenosylcobalamin biosynthesis.</text>
</comment>
<comment type="caution">
    <text evidence="7">The sequence shown here is derived from an EMBL/GenBank/DDBJ whole genome shotgun (WGS) entry which is preliminary data.</text>
</comment>
<keyword evidence="4" id="KW-0808">Transferase</keyword>
<evidence type="ECO:0000259" key="6">
    <source>
        <dbReference type="Pfam" id="PF00590"/>
    </source>
</evidence>
<reference evidence="7 8" key="1">
    <citation type="submission" date="2020-09" db="EMBL/GenBank/DDBJ databases">
        <title>Actinomycete isolated from the Camponotus japonicus Mayr.</title>
        <authorList>
            <person name="Gong X."/>
        </authorList>
    </citation>
    <scope>NUCLEOTIDE SEQUENCE [LARGE SCALE GENOMIC DNA]</scope>
    <source>
        <strain evidence="7 8">2C-HV3</strain>
    </source>
</reference>
<dbReference type="InterPro" id="IPR014776">
    <property type="entry name" value="4pyrrole_Mease_sub2"/>
</dbReference>
<dbReference type="InterPro" id="IPR006365">
    <property type="entry name" value="Cbl_synth_CobL"/>
</dbReference>
<dbReference type="Proteomes" id="UP000653231">
    <property type="component" value="Unassembled WGS sequence"/>
</dbReference>
<dbReference type="Gene3D" id="3.40.1010.10">
    <property type="entry name" value="Cobalt-precorrin-4 Transmethylase, Domain 1"/>
    <property type="match status" value="1"/>
</dbReference>
<dbReference type="PANTHER" id="PTHR43182:SF1">
    <property type="entry name" value="COBALT-PRECORRIN-7 C(5)-METHYLTRANSFERASE"/>
    <property type="match status" value="1"/>
</dbReference>
<dbReference type="NCBIfam" id="TIGR02467">
    <property type="entry name" value="CbiE"/>
    <property type="match status" value="1"/>
</dbReference>
<accession>A0ABR8KUE5</accession>
<dbReference type="CDD" id="cd11644">
    <property type="entry name" value="Precorrin-6Y-MT"/>
    <property type="match status" value="1"/>
</dbReference>
<dbReference type="InterPro" id="IPR050714">
    <property type="entry name" value="Cobalamin_biosynth_MTase"/>
</dbReference>
<evidence type="ECO:0000256" key="5">
    <source>
        <dbReference type="ARBA" id="ARBA00022691"/>
    </source>
</evidence>
<dbReference type="SUPFAM" id="SSF53790">
    <property type="entry name" value="Tetrapyrrole methylase"/>
    <property type="match status" value="1"/>
</dbReference>
<dbReference type="NCBIfam" id="TIGR02469">
    <property type="entry name" value="CbiT"/>
    <property type="match status" value="1"/>
</dbReference>
<dbReference type="SUPFAM" id="SSF53335">
    <property type="entry name" value="S-adenosyl-L-methionine-dependent methyltransferases"/>
    <property type="match status" value="1"/>
</dbReference>
<evidence type="ECO:0000313" key="8">
    <source>
        <dbReference type="Proteomes" id="UP000653231"/>
    </source>
</evidence>